<dbReference type="PANTHER" id="PTHR31051">
    <property type="entry name" value="PROTEASOME ASSEMBLY CHAPERONE 3"/>
    <property type="match status" value="1"/>
</dbReference>
<dbReference type="Ensembl" id="ENSSPUT00000002395.1">
    <property type="protein sequence ID" value="ENSSPUP00000002259.1"/>
    <property type="gene ID" value="ENSSPUG00000001757.1"/>
</dbReference>
<dbReference type="Proteomes" id="UP000694392">
    <property type="component" value="Unplaced"/>
</dbReference>
<dbReference type="Pfam" id="PF10178">
    <property type="entry name" value="PAC3"/>
    <property type="match status" value="2"/>
</dbReference>
<accession>A0A8D0L1R0</accession>
<dbReference type="GO" id="GO:0044877">
    <property type="term" value="F:protein-containing complex binding"/>
    <property type="evidence" value="ECO:0007669"/>
    <property type="project" value="Ensembl"/>
</dbReference>
<evidence type="ECO:0000313" key="2">
    <source>
        <dbReference type="Proteomes" id="UP000694392"/>
    </source>
</evidence>
<protein>
    <submittedName>
        <fullName evidence="1">Proteasome assembly chaperone 3</fullName>
    </submittedName>
</protein>
<dbReference type="GeneTree" id="ENSGT00390000000324"/>
<dbReference type="GO" id="GO:0032991">
    <property type="term" value="C:protein-containing complex"/>
    <property type="evidence" value="ECO:0007669"/>
    <property type="project" value="Ensembl"/>
</dbReference>
<name>A0A8D0L1R0_SPHPU</name>
<gene>
    <name evidence="1" type="primary">PSMG3</name>
</gene>
<dbReference type="InterPro" id="IPR053720">
    <property type="entry name" value="Psm_Assembly_Chaperone"/>
</dbReference>
<reference evidence="1" key="1">
    <citation type="submission" date="2025-05" db="UniProtKB">
        <authorList>
            <consortium name="Ensembl"/>
        </authorList>
    </citation>
    <scope>IDENTIFICATION</scope>
</reference>
<dbReference type="GO" id="GO:0051131">
    <property type="term" value="P:chaperone-mediated protein complex assembly"/>
    <property type="evidence" value="ECO:0007669"/>
    <property type="project" value="Ensembl"/>
</dbReference>
<dbReference type="PANTHER" id="PTHR31051:SF1">
    <property type="entry name" value="PROTEASOME ASSEMBLY CHAPERONE 3"/>
    <property type="match status" value="1"/>
</dbReference>
<dbReference type="GO" id="GO:0060090">
    <property type="term" value="F:molecular adaptor activity"/>
    <property type="evidence" value="ECO:0007669"/>
    <property type="project" value="Ensembl"/>
</dbReference>
<dbReference type="InterPro" id="IPR018788">
    <property type="entry name" value="Proteasome_assmbl_chp_3"/>
</dbReference>
<dbReference type="AlphaFoldDB" id="A0A8D0L1R0"/>
<keyword evidence="2" id="KW-1185">Reference proteome</keyword>
<dbReference type="Ensembl" id="ENSSPUT00000002407.1">
    <property type="protein sequence ID" value="ENSSPUP00000002270.1"/>
    <property type="gene ID" value="ENSSPUG00000001757.1"/>
</dbReference>
<proteinExistence type="predicted"/>
<sequence length="139" mass="14752">MAAKPILDSKQAEEVVQGVLTEVVCTAFANSILVVVTQYGKMGTLVLVEPNVLANDIGRASLATKVLLGKDEILREPRGPGKRTCGSCPPLVHVCAKNLVTFVSQEAGNKPVLLALALKDKSIEGIKAVREVIRSCKVC</sequence>
<organism evidence="1 2">
    <name type="scientific">Sphenodon punctatus</name>
    <name type="common">Tuatara</name>
    <name type="synonym">Hatteria punctata</name>
    <dbReference type="NCBI Taxonomy" id="8508"/>
    <lineage>
        <taxon>Eukaryota</taxon>
        <taxon>Metazoa</taxon>
        <taxon>Chordata</taxon>
        <taxon>Craniata</taxon>
        <taxon>Vertebrata</taxon>
        <taxon>Euteleostomi</taxon>
        <taxon>Lepidosauria</taxon>
        <taxon>Sphenodontia</taxon>
        <taxon>Sphenodontidae</taxon>
        <taxon>Sphenodon</taxon>
    </lineage>
</organism>
<dbReference type="GO" id="GO:0043248">
    <property type="term" value="P:proteasome assembly"/>
    <property type="evidence" value="ECO:0007669"/>
    <property type="project" value="InterPro"/>
</dbReference>
<evidence type="ECO:0000313" key="1">
    <source>
        <dbReference type="Ensembl" id="ENSSPUP00000002270.1"/>
    </source>
</evidence>
<dbReference type="Gene3D" id="3.30.230.90">
    <property type="match status" value="1"/>
</dbReference>